<feature type="domain" description="Beta-ketoacyl synthase-like N-terminal" evidence="1">
    <location>
        <begin position="48"/>
        <end position="168"/>
    </location>
</feature>
<dbReference type="SUPFAM" id="SSF53901">
    <property type="entry name" value="Thiolase-like"/>
    <property type="match status" value="1"/>
</dbReference>
<dbReference type="Pfam" id="PF13723">
    <property type="entry name" value="Ketoacyl-synt_2"/>
    <property type="match status" value="1"/>
</dbReference>
<proteinExistence type="predicted"/>
<sequence length="328" mass="37001">MKFYIENSYGIGPFENRDFKDFETRKTADGDGFKVIEPDYYECLKTHIVRRGSRSAKFGMYAALKCMENQSAENIEGIIVGTSLGGLRNFEEFTLQMIDLEEVNMSPNPFIQSLHSTLSGNLAIELGTHAYNVTYTNRGNAFETALLDAKMSFMEGREQILIGSSDENSANYQFSVAKDHFLDQDNSSQAVSGEGAAFFKLISRKSQDTVTVTDVATFYNIGHEEFKDKISELLDGNGIHKNDINLVISGLKKDLSEDIHPVETTLFYKDFIGEYATSISFAMWLGENIIRKNTVPDIFGKKEPEEISNVLILNEYRKYKSVIILSKH</sequence>
<evidence type="ECO:0000313" key="3">
    <source>
        <dbReference type="Proteomes" id="UP001634154"/>
    </source>
</evidence>
<name>A0ABW9K330_9FLAO</name>
<dbReference type="Proteomes" id="UP001634154">
    <property type="component" value="Unassembled WGS sequence"/>
</dbReference>
<gene>
    <name evidence="2" type="ORF">ACKW6Q_10860</name>
</gene>
<organism evidence="2 3">
    <name type="scientific">Chryseobacterium kwangjuense</name>
    <dbReference type="NCBI Taxonomy" id="267125"/>
    <lineage>
        <taxon>Bacteria</taxon>
        <taxon>Pseudomonadati</taxon>
        <taxon>Bacteroidota</taxon>
        <taxon>Flavobacteriia</taxon>
        <taxon>Flavobacteriales</taxon>
        <taxon>Weeksellaceae</taxon>
        <taxon>Chryseobacterium group</taxon>
        <taxon>Chryseobacterium</taxon>
    </lineage>
</organism>
<keyword evidence="3" id="KW-1185">Reference proteome</keyword>
<protein>
    <submittedName>
        <fullName evidence="2">Beta-ketoacyl synthase chain length factor</fullName>
    </submittedName>
</protein>
<reference evidence="2 3" key="1">
    <citation type="submission" date="2024-12" db="EMBL/GenBank/DDBJ databases">
        <title>Draft genome sequence of Chryseobacterium kwangjuense AG447.</title>
        <authorList>
            <person name="Cheptsov V.S."/>
            <person name="Belov A."/>
            <person name="Zavarzina A.G."/>
        </authorList>
    </citation>
    <scope>NUCLEOTIDE SEQUENCE [LARGE SCALE GENOMIC DNA]</scope>
    <source>
        <strain evidence="2 3">AG447</strain>
    </source>
</reference>
<evidence type="ECO:0000259" key="1">
    <source>
        <dbReference type="Pfam" id="PF13723"/>
    </source>
</evidence>
<comment type="caution">
    <text evidence="2">The sequence shown here is derived from an EMBL/GenBank/DDBJ whole genome shotgun (WGS) entry which is preliminary data.</text>
</comment>
<dbReference type="Gene3D" id="3.40.47.10">
    <property type="match status" value="1"/>
</dbReference>
<dbReference type="InterPro" id="IPR016039">
    <property type="entry name" value="Thiolase-like"/>
</dbReference>
<accession>A0ABW9K330</accession>
<dbReference type="RefSeq" id="WP_409356682.1">
    <property type="nucleotide sequence ID" value="NZ_JBJXVJ010000002.1"/>
</dbReference>
<dbReference type="EMBL" id="JBJXVJ010000002">
    <property type="protein sequence ID" value="MFN1217456.1"/>
    <property type="molecule type" value="Genomic_DNA"/>
</dbReference>
<dbReference type="InterPro" id="IPR014030">
    <property type="entry name" value="Ketoacyl_synth_N"/>
</dbReference>
<evidence type="ECO:0000313" key="2">
    <source>
        <dbReference type="EMBL" id="MFN1217456.1"/>
    </source>
</evidence>